<name>A0ABW4BUT6_9LACO</name>
<accession>A0ABW4BUT6</accession>
<evidence type="ECO:0000313" key="2">
    <source>
        <dbReference type="EMBL" id="MFD1418978.1"/>
    </source>
</evidence>
<feature type="transmembrane region" description="Helical" evidence="1">
    <location>
        <begin position="14"/>
        <end position="32"/>
    </location>
</feature>
<organism evidence="2 3">
    <name type="scientific">Companilactobacillus keshanensis</name>
    <dbReference type="NCBI Taxonomy" id="2486003"/>
    <lineage>
        <taxon>Bacteria</taxon>
        <taxon>Bacillati</taxon>
        <taxon>Bacillota</taxon>
        <taxon>Bacilli</taxon>
        <taxon>Lactobacillales</taxon>
        <taxon>Lactobacillaceae</taxon>
        <taxon>Companilactobacillus</taxon>
    </lineage>
</organism>
<dbReference type="Proteomes" id="UP001597251">
    <property type="component" value="Unassembled WGS sequence"/>
</dbReference>
<sequence>MLSKSRSSISVHELTWMAILISLEMVLSRFSIGSNALQVGFSFVAMGLLGYYFGPYKAAIAMAIADIMKMVILPSSGAFFWGFTVSAIISGIIYGVMLHNKKVTIVRVLITTILVVVIVNTLMNTLWIQMISNAPFWVLLTPRLLKEAISLVYQTGILYIVLKWISNSRFNKID</sequence>
<gene>
    <name evidence="2" type="ORF">ACFQ42_09495</name>
</gene>
<feature type="transmembrane region" description="Helical" evidence="1">
    <location>
        <begin position="108"/>
        <end position="128"/>
    </location>
</feature>
<dbReference type="InterPro" id="IPR024529">
    <property type="entry name" value="ECF_trnsprt_substrate-spec"/>
</dbReference>
<evidence type="ECO:0000256" key="1">
    <source>
        <dbReference type="SAM" id="Phobius"/>
    </source>
</evidence>
<dbReference type="EMBL" id="JBHTOI010000047">
    <property type="protein sequence ID" value="MFD1418978.1"/>
    <property type="molecule type" value="Genomic_DNA"/>
</dbReference>
<dbReference type="Gene3D" id="1.10.1760.20">
    <property type="match status" value="1"/>
</dbReference>
<dbReference type="NCBIfam" id="TIGR04518">
    <property type="entry name" value="ECF_S_folT_fam"/>
    <property type="match status" value="1"/>
</dbReference>
<feature type="transmembrane region" description="Helical" evidence="1">
    <location>
        <begin position="78"/>
        <end position="96"/>
    </location>
</feature>
<dbReference type="RefSeq" id="WP_125676235.1">
    <property type="nucleotide sequence ID" value="NZ_JBHTOI010000047.1"/>
</dbReference>
<evidence type="ECO:0000313" key="3">
    <source>
        <dbReference type="Proteomes" id="UP001597251"/>
    </source>
</evidence>
<comment type="caution">
    <text evidence="2">The sequence shown here is derived from an EMBL/GenBank/DDBJ whole genome shotgun (WGS) entry which is preliminary data.</text>
</comment>
<feature type="transmembrane region" description="Helical" evidence="1">
    <location>
        <begin position="148"/>
        <end position="165"/>
    </location>
</feature>
<proteinExistence type="predicted"/>
<keyword evidence="1" id="KW-0812">Transmembrane</keyword>
<dbReference type="Pfam" id="PF12822">
    <property type="entry name" value="ECF_trnsprt"/>
    <property type="match status" value="1"/>
</dbReference>
<keyword evidence="3" id="KW-1185">Reference proteome</keyword>
<protein>
    <submittedName>
        <fullName evidence="2">Folate family ECF transporter S component</fullName>
    </submittedName>
</protein>
<keyword evidence="1" id="KW-1133">Transmembrane helix</keyword>
<dbReference type="InterPro" id="IPR030949">
    <property type="entry name" value="ECF_S_folate_fam"/>
</dbReference>
<feature type="transmembrane region" description="Helical" evidence="1">
    <location>
        <begin position="39"/>
        <end position="58"/>
    </location>
</feature>
<keyword evidence="1" id="KW-0472">Membrane</keyword>
<reference evidence="3" key="1">
    <citation type="journal article" date="2019" name="Int. J. Syst. Evol. Microbiol.">
        <title>The Global Catalogue of Microorganisms (GCM) 10K type strain sequencing project: providing services to taxonomists for standard genome sequencing and annotation.</title>
        <authorList>
            <consortium name="The Broad Institute Genomics Platform"/>
            <consortium name="The Broad Institute Genome Sequencing Center for Infectious Disease"/>
            <person name="Wu L."/>
            <person name="Ma J."/>
        </authorList>
    </citation>
    <scope>NUCLEOTIDE SEQUENCE [LARGE SCALE GENOMIC DNA]</scope>
    <source>
        <strain evidence="3">CCM 8936</strain>
    </source>
</reference>